<evidence type="ECO:0000259" key="10">
    <source>
        <dbReference type="Pfam" id="PF06144"/>
    </source>
</evidence>
<evidence type="ECO:0000313" key="12">
    <source>
        <dbReference type="Proteomes" id="UP000515804"/>
    </source>
</evidence>
<keyword evidence="4" id="KW-0548">Nucleotidyltransferase</keyword>
<keyword evidence="5" id="KW-0235">DNA replication</keyword>
<evidence type="ECO:0000313" key="11">
    <source>
        <dbReference type="EMBL" id="QNN70151.1"/>
    </source>
</evidence>
<evidence type="ECO:0000256" key="3">
    <source>
        <dbReference type="ARBA" id="ARBA00022679"/>
    </source>
</evidence>
<dbReference type="GO" id="GO:0003677">
    <property type="term" value="F:DNA binding"/>
    <property type="evidence" value="ECO:0007669"/>
    <property type="project" value="InterPro"/>
</dbReference>
<dbReference type="GO" id="GO:0003887">
    <property type="term" value="F:DNA-directed DNA polymerase activity"/>
    <property type="evidence" value="ECO:0007669"/>
    <property type="project" value="UniProtKB-UniRule"/>
</dbReference>
<dbReference type="GO" id="GO:0009360">
    <property type="term" value="C:DNA polymerase III complex"/>
    <property type="evidence" value="ECO:0007669"/>
    <property type="project" value="UniProtKB-UniRule"/>
</dbReference>
<keyword evidence="12" id="KW-1185">Reference proteome</keyword>
<dbReference type="InterPro" id="IPR005790">
    <property type="entry name" value="DNA_polIII_delta"/>
</dbReference>
<dbReference type="KEGG" id="tcn:H9L16_00385"/>
<dbReference type="SUPFAM" id="SSF52540">
    <property type="entry name" value="P-loop containing nucleoside triphosphate hydrolases"/>
    <property type="match status" value="1"/>
</dbReference>
<dbReference type="InterPro" id="IPR027417">
    <property type="entry name" value="P-loop_NTPase"/>
</dbReference>
<proteinExistence type="inferred from homology"/>
<evidence type="ECO:0000256" key="6">
    <source>
        <dbReference type="ARBA" id="ARBA00022932"/>
    </source>
</evidence>
<keyword evidence="3" id="KW-0808">Transferase</keyword>
<sequence>MELNVDRFAAQLAGEPLRPAYLVAGSETLLVLEAADAVRSAARGQGIDEREVHDMEGRDADWDALDAAINAPSLFASRRLVEVRLPTGKPGTEGAKLIAGLCASPPSDVVLLVVAGDWSRSHGGKWSEAITRAGHACIAWPVKPHELTGWIGQRLRSRGVKAAPDAVARLAQRVEGNLLAAAQEVDKLALLLDREAGAPAVLDVAKMESLVADSARFDVFRLTDAALNGQSAQVSRMLAGLRAEGEAIPALMGMVVKELNTVAALARARNLAAEFKAQRVWESKQAVYTRALKRHPPERWQRMLVEAGKVDRISKGRVRLGEESTDAWQQLERLLLAVAEPGAVRLLAS</sequence>
<dbReference type="SUPFAM" id="SSF48019">
    <property type="entry name" value="post-AAA+ oligomerization domain-like"/>
    <property type="match status" value="1"/>
</dbReference>
<dbReference type="RefSeq" id="WP_187552668.1">
    <property type="nucleotide sequence ID" value="NZ_BMZL01000001.1"/>
</dbReference>
<evidence type="ECO:0000256" key="2">
    <source>
        <dbReference type="ARBA" id="ARBA00017703"/>
    </source>
</evidence>
<feature type="domain" description="DNA polymerase III delta N-terminal" evidence="10">
    <location>
        <begin position="21"/>
        <end position="116"/>
    </location>
</feature>
<organism evidence="11 12">
    <name type="scientific">Thermomonas carbonis</name>
    <dbReference type="NCBI Taxonomy" id="1463158"/>
    <lineage>
        <taxon>Bacteria</taxon>
        <taxon>Pseudomonadati</taxon>
        <taxon>Pseudomonadota</taxon>
        <taxon>Gammaproteobacteria</taxon>
        <taxon>Lysobacterales</taxon>
        <taxon>Lysobacteraceae</taxon>
        <taxon>Thermomonas</taxon>
    </lineage>
</organism>
<dbReference type="Proteomes" id="UP000515804">
    <property type="component" value="Chromosome"/>
</dbReference>
<dbReference type="Gene3D" id="1.20.272.10">
    <property type="match status" value="1"/>
</dbReference>
<evidence type="ECO:0000256" key="7">
    <source>
        <dbReference type="ARBA" id="ARBA00034754"/>
    </source>
</evidence>
<evidence type="ECO:0000256" key="8">
    <source>
        <dbReference type="ARBA" id="ARBA00049244"/>
    </source>
</evidence>
<comment type="similarity">
    <text evidence="7">Belongs to the DNA polymerase HolA subunit family.</text>
</comment>
<evidence type="ECO:0000256" key="4">
    <source>
        <dbReference type="ARBA" id="ARBA00022695"/>
    </source>
</evidence>
<dbReference type="AlphaFoldDB" id="A0A7G9SQM6"/>
<accession>A0A7G9SQM6</accession>
<gene>
    <name evidence="11" type="ORF">H9L16_00385</name>
</gene>
<dbReference type="InterPro" id="IPR008921">
    <property type="entry name" value="DNA_pol3_clamp-load_cplx_C"/>
</dbReference>
<keyword evidence="6" id="KW-0239">DNA-directed DNA polymerase</keyword>
<dbReference type="EC" id="2.7.7.7" evidence="1 9"/>
<reference evidence="11 12" key="1">
    <citation type="submission" date="2020-08" db="EMBL/GenBank/DDBJ databases">
        <title>Genome sequence of Thermomonas carbonis KCTC 42013T.</title>
        <authorList>
            <person name="Hyun D.-W."/>
            <person name="Bae J.-W."/>
        </authorList>
    </citation>
    <scope>NUCLEOTIDE SEQUENCE [LARGE SCALE GENOMIC DNA]</scope>
    <source>
        <strain evidence="11 12">KCTC 42013</strain>
    </source>
</reference>
<evidence type="ECO:0000256" key="5">
    <source>
        <dbReference type="ARBA" id="ARBA00022705"/>
    </source>
</evidence>
<name>A0A7G9SQM6_9GAMM</name>
<dbReference type="Gene3D" id="1.10.8.60">
    <property type="match status" value="1"/>
</dbReference>
<protein>
    <recommendedName>
        <fullName evidence="2 9">DNA polymerase III subunit delta</fullName>
        <ecNumber evidence="1 9">2.7.7.7</ecNumber>
    </recommendedName>
</protein>
<dbReference type="CDD" id="cd18138">
    <property type="entry name" value="HLD_clamp_pol_III_delta"/>
    <property type="match status" value="1"/>
</dbReference>
<dbReference type="NCBIfam" id="TIGR01128">
    <property type="entry name" value="holA"/>
    <property type="match status" value="1"/>
</dbReference>
<dbReference type="PANTHER" id="PTHR34388">
    <property type="entry name" value="DNA POLYMERASE III SUBUNIT DELTA"/>
    <property type="match status" value="1"/>
</dbReference>
<dbReference type="PANTHER" id="PTHR34388:SF1">
    <property type="entry name" value="DNA POLYMERASE III SUBUNIT DELTA"/>
    <property type="match status" value="1"/>
</dbReference>
<evidence type="ECO:0000256" key="1">
    <source>
        <dbReference type="ARBA" id="ARBA00012417"/>
    </source>
</evidence>
<dbReference type="GO" id="GO:0006261">
    <property type="term" value="P:DNA-templated DNA replication"/>
    <property type="evidence" value="ECO:0007669"/>
    <property type="project" value="TreeGrafter"/>
</dbReference>
<dbReference type="Gene3D" id="3.40.50.300">
    <property type="entry name" value="P-loop containing nucleotide triphosphate hydrolases"/>
    <property type="match status" value="1"/>
</dbReference>
<dbReference type="EMBL" id="CP060719">
    <property type="protein sequence ID" value="QNN70151.1"/>
    <property type="molecule type" value="Genomic_DNA"/>
</dbReference>
<dbReference type="InterPro" id="IPR010372">
    <property type="entry name" value="DNA_pol3_delta_N"/>
</dbReference>
<comment type="catalytic activity">
    <reaction evidence="8">
        <text>DNA(n) + a 2'-deoxyribonucleoside 5'-triphosphate = DNA(n+1) + diphosphate</text>
        <dbReference type="Rhea" id="RHEA:22508"/>
        <dbReference type="Rhea" id="RHEA-COMP:17339"/>
        <dbReference type="Rhea" id="RHEA-COMP:17340"/>
        <dbReference type="ChEBI" id="CHEBI:33019"/>
        <dbReference type="ChEBI" id="CHEBI:61560"/>
        <dbReference type="ChEBI" id="CHEBI:173112"/>
        <dbReference type="EC" id="2.7.7.7"/>
    </reaction>
</comment>
<evidence type="ECO:0000256" key="9">
    <source>
        <dbReference type="NCBIfam" id="TIGR01128"/>
    </source>
</evidence>
<dbReference type="Pfam" id="PF06144">
    <property type="entry name" value="DNA_pol3_delta"/>
    <property type="match status" value="1"/>
</dbReference>